<feature type="region of interest" description="Disordered" evidence="3">
    <location>
        <begin position="655"/>
        <end position="681"/>
    </location>
</feature>
<accession>A0A4P9WG33</accession>
<keyword evidence="4" id="KW-1133">Transmembrane helix</keyword>
<dbReference type="Pfam" id="PF24681">
    <property type="entry name" value="Kelch_KLHDC2_KLHL20_DRC7"/>
    <property type="match status" value="1"/>
</dbReference>
<dbReference type="Proteomes" id="UP000269721">
    <property type="component" value="Unassembled WGS sequence"/>
</dbReference>
<organism evidence="5 6">
    <name type="scientific">Blyttiomyces helicus</name>
    <dbReference type="NCBI Taxonomy" id="388810"/>
    <lineage>
        <taxon>Eukaryota</taxon>
        <taxon>Fungi</taxon>
        <taxon>Fungi incertae sedis</taxon>
        <taxon>Chytridiomycota</taxon>
        <taxon>Chytridiomycota incertae sedis</taxon>
        <taxon>Chytridiomycetes</taxon>
        <taxon>Chytridiomycetes incertae sedis</taxon>
        <taxon>Blyttiomyces</taxon>
    </lineage>
</organism>
<dbReference type="SUPFAM" id="SSF50965">
    <property type="entry name" value="Galactose oxidase, central domain"/>
    <property type="match status" value="2"/>
</dbReference>
<dbReference type="Gene3D" id="2.120.10.80">
    <property type="entry name" value="Kelch-type beta propeller"/>
    <property type="match status" value="2"/>
</dbReference>
<evidence type="ECO:0000256" key="4">
    <source>
        <dbReference type="SAM" id="Phobius"/>
    </source>
</evidence>
<evidence type="ECO:0008006" key="7">
    <source>
        <dbReference type="Google" id="ProtNLM"/>
    </source>
</evidence>
<gene>
    <name evidence="5" type="ORF">BDK51DRAFT_34092</name>
</gene>
<dbReference type="AlphaFoldDB" id="A0A4P9WG33"/>
<name>A0A4P9WG33_9FUNG</name>
<dbReference type="InterPro" id="IPR015915">
    <property type="entry name" value="Kelch-typ_b-propeller"/>
</dbReference>
<feature type="compositionally biased region" description="Low complexity" evidence="3">
    <location>
        <begin position="491"/>
        <end position="510"/>
    </location>
</feature>
<feature type="region of interest" description="Disordered" evidence="3">
    <location>
        <begin position="542"/>
        <end position="572"/>
    </location>
</feature>
<feature type="compositionally biased region" description="Basic and acidic residues" evidence="3">
    <location>
        <begin position="467"/>
        <end position="476"/>
    </location>
</feature>
<dbReference type="PANTHER" id="PTHR46093:SF18">
    <property type="entry name" value="FIBRONECTIN TYPE-III DOMAIN-CONTAINING PROTEIN"/>
    <property type="match status" value="1"/>
</dbReference>
<evidence type="ECO:0000256" key="3">
    <source>
        <dbReference type="SAM" id="MobiDB-lite"/>
    </source>
</evidence>
<sequence>MAKGKFRFALDQVPPASPSFSPYPSPLPPLPHAPVGASAVTIPSANTTLYFAGRSSSNLTNALFTLHPTTLRPTPFLLSSTQNASHVPPPRYRHCCAVDSAAPLPTIMYCVGGLVQRDPLTVGLPQTNTTTLWRLNADSALWLPPVKIPGLQPRAGHQCAADAGRLFVFGGQEFDKNDPDVGFVDVTKFTWISLANKTQAIDPSPSRYGSSLVPVALDPNSPSSRQFVFLFGWSNGASQPPANNSMPVFNPTTLTWSTEIFRGTIPPFSDSSACAALDSVIYCVGGDELTDWVGSYTWSFNTSDSDPIWKGVLGTPLARTGSTLVVDRNGTHLVLWGGGRDQVGGGMQVDPTTFSPDDNLAAAVALGDDRVFVLDPANGAGWVDGTVFSPPPAVTIPLPLPPMATTAVRASGGGGSGLSAGVIAGIVLGGLFVALALCALVVLSIRRRRISRQNSMENPNAASIGAKKVDDAERGASPEGGFLSRARTVKSSNGSSQHTSPSSSSNPSALSALRRVFSSRRTTPGYSDVDPDAITPVRFKTPFDQTHISSSSDDRDCTPRTSPGSDPLTTSNLLTPAFAAAPHRRSVLSIPTPFSTFTSASASTSKSNIDTRTEQTQLVLSDSIETSLPFPPLSLFPAFEPNLIPEKTAVLAAMALAPPPPATDSASSDESGSGSGGSVGISRMMSLSELSIATSSGSKKRTRSGK</sequence>
<keyword evidence="2" id="KW-0677">Repeat</keyword>
<evidence type="ECO:0000256" key="2">
    <source>
        <dbReference type="ARBA" id="ARBA00022737"/>
    </source>
</evidence>
<keyword evidence="4" id="KW-0472">Membrane</keyword>
<feature type="transmembrane region" description="Helical" evidence="4">
    <location>
        <begin position="418"/>
        <end position="443"/>
    </location>
</feature>
<dbReference type="PANTHER" id="PTHR46093">
    <property type="entry name" value="ACYL-COA-BINDING DOMAIN-CONTAINING PROTEIN 5"/>
    <property type="match status" value="1"/>
</dbReference>
<evidence type="ECO:0000256" key="1">
    <source>
        <dbReference type="ARBA" id="ARBA00022441"/>
    </source>
</evidence>
<protein>
    <recommendedName>
        <fullName evidence="7">Galactose oxidase</fullName>
    </recommendedName>
</protein>
<reference evidence="6" key="1">
    <citation type="journal article" date="2018" name="Nat. Microbiol.">
        <title>Leveraging single-cell genomics to expand the fungal tree of life.</title>
        <authorList>
            <person name="Ahrendt S.R."/>
            <person name="Quandt C.A."/>
            <person name="Ciobanu D."/>
            <person name="Clum A."/>
            <person name="Salamov A."/>
            <person name="Andreopoulos B."/>
            <person name="Cheng J.F."/>
            <person name="Woyke T."/>
            <person name="Pelin A."/>
            <person name="Henrissat B."/>
            <person name="Reynolds N.K."/>
            <person name="Benny G.L."/>
            <person name="Smith M.E."/>
            <person name="James T.Y."/>
            <person name="Grigoriev I.V."/>
        </authorList>
    </citation>
    <scope>NUCLEOTIDE SEQUENCE [LARGE SCALE GENOMIC DNA]</scope>
</reference>
<keyword evidence="1" id="KW-0880">Kelch repeat</keyword>
<feature type="compositionally biased region" description="Polar residues" evidence="3">
    <location>
        <begin position="559"/>
        <end position="572"/>
    </location>
</feature>
<feature type="non-terminal residue" evidence="5">
    <location>
        <position position="706"/>
    </location>
</feature>
<dbReference type="EMBL" id="KZ995348">
    <property type="protein sequence ID" value="RKO90855.1"/>
    <property type="molecule type" value="Genomic_DNA"/>
</dbReference>
<keyword evidence="6" id="KW-1185">Reference proteome</keyword>
<feature type="compositionally biased region" description="Low complexity" evidence="3">
    <location>
        <begin position="663"/>
        <end position="672"/>
    </location>
</feature>
<proteinExistence type="predicted"/>
<evidence type="ECO:0000313" key="5">
    <source>
        <dbReference type="EMBL" id="RKO90855.1"/>
    </source>
</evidence>
<feature type="region of interest" description="Disordered" evidence="3">
    <location>
        <begin position="456"/>
        <end position="510"/>
    </location>
</feature>
<keyword evidence="4" id="KW-0812">Transmembrane</keyword>
<evidence type="ECO:0000313" key="6">
    <source>
        <dbReference type="Proteomes" id="UP000269721"/>
    </source>
</evidence>
<dbReference type="InterPro" id="IPR011043">
    <property type="entry name" value="Gal_Oxase/kelch_b-propeller"/>
</dbReference>